<evidence type="ECO:0000313" key="2">
    <source>
        <dbReference type="EMBL" id="API87119.1"/>
    </source>
</evidence>
<dbReference type="OrthoDB" id="5605895at2"/>
<dbReference type="Proteomes" id="UP000184222">
    <property type="component" value="Chromosome"/>
</dbReference>
<name>A0A1L4BTF3_9GAMM</name>
<keyword evidence="3" id="KW-1185">Reference proteome</keyword>
<evidence type="ECO:0000313" key="3">
    <source>
        <dbReference type="Proteomes" id="UP000184222"/>
    </source>
</evidence>
<accession>A0A1L4BTF3</accession>
<dbReference type="KEGG" id="frx:F7310_07005"/>
<organism evidence="2 3">
    <name type="scientific">Francisella uliginis</name>
    <dbReference type="NCBI Taxonomy" id="573570"/>
    <lineage>
        <taxon>Bacteria</taxon>
        <taxon>Pseudomonadati</taxon>
        <taxon>Pseudomonadota</taxon>
        <taxon>Gammaproteobacteria</taxon>
        <taxon>Thiotrichales</taxon>
        <taxon>Francisellaceae</taxon>
        <taxon>Francisella</taxon>
    </lineage>
</organism>
<evidence type="ECO:0000256" key="1">
    <source>
        <dbReference type="SAM" id="MobiDB-lite"/>
    </source>
</evidence>
<dbReference type="EMBL" id="CP016796">
    <property type="protein sequence ID" value="API87119.1"/>
    <property type="molecule type" value="Genomic_DNA"/>
</dbReference>
<protein>
    <submittedName>
        <fullName evidence="2">Uncharacterized protein</fullName>
    </submittedName>
</protein>
<gene>
    <name evidence="2" type="ORF">F7310_07005</name>
</gene>
<feature type="region of interest" description="Disordered" evidence="1">
    <location>
        <begin position="1960"/>
        <end position="1980"/>
    </location>
</feature>
<proteinExistence type="predicted"/>
<sequence>MKRKLLRSIPLLSGALLLADCGKNESVEETQIVSECNGLVCSIAIEDVQLRRYTNVLGATKDRVVKREALTGPEDKITWELNNGDLATNNQLMNKGLMPCIGEVCTLNSNPTGWVYDSEGPQDINVHGTIVKPDGTRLEIDKNAVVTPNIGEPIITVKKNSDLDYTFTADMSDTGIPKNATLTWYVNDNEIGSGETVNYTFDSASTEYTIKLVVTAETINDITVEQKITSGMLAPEIDTNSIVINGKNVSISVDNSQSGLPAGTTYTWSVEGTSVTAQGLSTSFDLPEYGKEYTIKLIATPPQGSSFEASTQVTSKYGTPTIDIQNLSGLQYKFSINTDATGIPSNAVYIVKVDGTEIARGSTSELIYNFNTPGNHNVELDIQVAGTTVATISKNIDTTGQEAVEPTFALNSVNNNPLHYKATVDTTGTIIESSWDRKWLINDEVVSTTDTLDHIFEQTSTQYTIEYIASSPDGKYTRSAKKQFTTAPAKAPSSISEAKVQGNLEYELSVDLANTGITDNWSLEWSSNPNATFTAANQTTTNVSFDDYDTSYNATFTATPPLGSAANPVSITKAITTGVEDQPDLTQSSTSPLDYTISADLNNTGIDNTWNITWKVNDQVVSNDLNTLNYTFPLTGTSYTVSYTATKNGQTRQASIDITTANATAPENISQAKAQGNLEYDLSVALTNTGITDDWTIAWSSTPNANFSPADQTNTRASFDNYDTNYNVTFTATPPAGSGLSPVSLNQTITTGVEDQPDLTQSSTSPIDYTITADLSNTGIDNTWNIVWKVNDQVVPGNLTTLNYTFPLTSTSYTVSYTATKADQTRQANINITTPAARAPANITEGTQISVREYELAVDLTNTGITDDWSLQWSSDPDATFTAADQTSTNVSFDDYNTNYNVTFTATPPQGSTANPVSITKAITTGAAIQPTISHQTTANPLQLNYTANISQTDIDGSWTQKWYIDNIEVPGATGDTATLDFALAGTNYTVKYVATKDDQTRQVTSSVTTPNAKAPENISQAKAQGNLEYDLSVDLTNTGITNDWTIAWSSTPNANFSPADQTNTRASFDNYDTNYNVTFTATPPAGSGLSPVSLNQTITTGVEDQPDLTQSSTSPIDYTITADLNNTGIDNSWNITWKVNDQVVPGNLTTLNYTFPLTSTSYNVSYTATKGDQTRQANINITTATARAPANITEGTQTSPRDYELSVDLANTGITDDWSLQWSSDPNATFTAADQTSTNVSFDDYNTNYNVTFTATPPQGSTANPVSITKVITTDFKSQPGLTQSSTSPLDYTISADLNNTGIDNTWNIVWKVNDQVVSNNLNTLNYTFPLTGTSYNVKYIATKNGQTRQASIDITTPQAKAPENISQAIAQGNLEYDLSVDLTNTGITNDWTIAWSSTPNANFSPADQTNTRASFDNYDTNYNVTFTATPPAGSGLSPVSLNQTITTGVEDQPDLTQSSTSPIDYTITADLSNTGIDNNWNIVWKVNDQVVPGNLTTLNYTFPLTSTSYTVSYTATKADQTRQANINITTPAARAPANITEGTQISVREYELAVDLTNTGITDDWSLQWSSDPNATFTAADQTNTNVSFDNYNTNYNVTFTATPPLGSAANPISITKAITTGAAIQPTISHQTTANPLQLNYTANISQTDIDNSWTQKWYIDNIEVPGATGDTATLDFALAGTNYTVKYVATKDDQTRQVTSSVTTPNATAPTDITEGSAIDARNFNLSVDLTNTGITDDWSLQWSSNPSDSSFSPENQDTTVATLNSYNTDYAVTLTATPPAGSGANPVSVTQTITTGNATQPTIGYSNTSSPLEYNYTADLTNTDVDASWTQKWYINDVEVSGVTGNTATLEFPYTGTVYTVKYEATKAGQTRQVTEQLVTQNATTPQINVSDASSDEDLIHTVTADLSNTGITNEWSLSWSSDPAASFDDATANSTDVTFGNYDSRYIITLTATPPNGSSDTAKSSTHTIATGSQPSLYPTSATYSVPPETGTTAVAVADYYNSVAGLPDGIASITPAGSSIIFTCKSGYYMSSRASSLAFGGYVENITLEGSSPNDYNVVVFTNYPNTPYFLHYNTNGREAVAFSLGSYPTTSYWGVNCFRLTSVR</sequence>
<reference evidence="2 3" key="1">
    <citation type="journal article" date="2016" name="Appl. Environ. Microbiol.">
        <title>Whole genome relationships among Francisella bacteria of diverse origin define new species and provide specific regions for detection.</title>
        <authorList>
            <person name="Challacombe J.F."/>
            <person name="Petersen J.M."/>
            <person name="Gallegos-Graves V."/>
            <person name="Hodge D."/>
            <person name="Pillai S."/>
            <person name="Kuske C.R."/>
        </authorList>
    </citation>
    <scope>NUCLEOTIDE SEQUENCE [LARGE SCALE GENOMIC DNA]</scope>
    <source>
        <strain evidence="3">TX07-7310</strain>
    </source>
</reference>
<dbReference type="RefSeq" id="WP_072712796.1">
    <property type="nucleotide sequence ID" value="NZ_CP016796.1"/>
</dbReference>